<name>A0A067LUW3_BOTB1</name>
<organism evidence="2 3">
    <name type="scientific">Botryobasidium botryosum (strain FD-172 SS1)</name>
    <dbReference type="NCBI Taxonomy" id="930990"/>
    <lineage>
        <taxon>Eukaryota</taxon>
        <taxon>Fungi</taxon>
        <taxon>Dikarya</taxon>
        <taxon>Basidiomycota</taxon>
        <taxon>Agaricomycotina</taxon>
        <taxon>Agaricomycetes</taxon>
        <taxon>Cantharellales</taxon>
        <taxon>Botryobasidiaceae</taxon>
        <taxon>Botryobasidium</taxon>
    </lineage>
</organism>
<evidence type="ECO:0000313" key="3">
    <source>
        <dbReference type="Proteomes" id="UP000027195"/>
    </source>
</evidence>
<proteinExistence type="predicted"/>
<dbReference type="EMBL" id="KL198159">
    <property type="protein sequence ID" value="KDQ06050.1"/>
    <property type="molecule type" value="Genomic_DNA"/>
</dbReference>
<dbReference type="Proteomes" id="UP000027195">
    <property type="component" value="Unassembled WGS sequence"/>
</dbReference>
<feature type="region of interest" description="Disordered" evidence="1">
    <location>
        <begin position="454"/>
        <end position="487"/>
    </location>
</feature>
<protein>
    <submittedName>
        <fullName evidence="2">Uncharacterized protein</fullName>
    </submittedName>
</protein>
<gene>
    <name evidence="2" type="ORF">BOTBODRAFT_121950</name>
</gene>
<dbReference type="STRING" id="930990.A0A067LUW3"/>
<dbReference type="Pfam" id="PF18759">
    <property type="entry name" value="Plavaka"/>
    <property type="match status" value="1"/>
</dbReference>
<dbReference type="HOGENOM" id="CLU_006344_14_1_1"/>
<dbReference type="InParanoid" id="A0A067LUW3"/>
<sequence>MLHFYIHLLKTSVLYLQTKIQETCSNDVDGATLLPFILGSDKTIVSVGTGHVEYYPLYGTSGNFHNDVRRAHRDAIVPIAFLAIPKCDRKNDNDSALRTFKRQLFHASLSHILTPLKQGMTTPEIIRFPDGYFCRTIFSLGPYIADYPEQVLLACIVSGWCPRCRAKPWELEGIGEARCQLHTDAVIDAFTARQVWDAYGIVSDVIPFTNDFPRADITQLLAPDLLHQVIKGAFKDHLVEWIWEYLKLQHGEARAKVIMDDIDRCIASAPSFPGLRRFPDGRRFSQWTGNDSKALMKVLLPVLVGHLPAEIIRCVRSFLDLCYLLRQYSHDEDDLVKIDETFAEYCHHREFFRQAGVCPDGFGQPRQHSLGHYRHLIQLFGSPNGLCSSITESRHITAVKEPYRRSNRWNAISQITLTNQRLDKLSAAHAHFTAHGMMHGTVLSSILNSMLGPFAVPPSGAEESDGDSDDDSDDDEIGPADEDDALTGIALARTPVPHYPRDPMLLGAAIGVPSLLKHIRVFLHRQCSPTDSRASHDIPIHECPDFIGHVKVFHSAAATFFAPCDKAGITGMTRELIRAVPSWRGEGPRHDCVFIKDFEAAPGLPGFRALRVSRV</sequence>
<evidence type="ECO:0000313" key="2">
    <source>
        <dbReference type="EMBL" id="KDQ06050.1"/>
    </source>
</evidence>
<keyword evidence="3" id="KW-1185">Reference proteome</keyword>
<dbReference type="OrthoDB" id="3199698at2759"/>
<dbReference type="AlphaFoldDB" id="A0A067LUW3"/>
<evidence type="ECO:0000256" key="1">
    <source>
        <dbReference type="SAM" id="MobiDB-lite"/>
    </source>
</evidence>
<reference evidence="3" key="1">
    <citation type="journal article" date="2014" name="Proc. Natl. Acad. Sci. U.S.A.">
        <title>Extensive sampling of basidiomycete genomes demonstrates inadequacy of the white-rot/brown-rot paradigm for wood decay fungi.</title>
        <authorList>
            <person name="Riley R."/>
            <person name="Salamov A.A."/>
            <person name="Brown D.W."/>
            <person name="Nagy L.G."/>
            <person name="Floudas D."/>
            <person name="Held B.W."/>
            <person name="Levasseur A."/>
            <person name="Lombard V."/>
            <person name="Morin E."/>
            <person name="Otillar R."/>
            <person name="Lindquist E.A."/>
            <person name="Sun H."/>
            <person name="LaButti K.M."/>
            <person name="Schmutz J."/>
            <person name="Jabbour D."/>
            <person name="Luo H."/>
            <person name="Baker S.E."/>
            <person name="Pisabarro A.G."/>
            <person name="Walton J.D."/>
            <person name="Blanchette R.A."/>
            <person name="Henrissat B."/>
            <person name="Martin F."/>
            <person name="Cullen D."/>
            <person name="Hibbett D.S."/>
            <person name="Grigoriev I.V."/>
        </authorList>
    </citation>
    <scope>NUCLEOTIDE SEQUENCE [LARGE SCALE GENOMIC DNA]</scope>
    <source>
        <strain evidence="3">FD-172 SS1</strain>
    </source>
</reference>
<accession>A0A067LUW3</accession>
<dbReference type="InterPro" id="IPR041078">
    <property type="entry name" value="Plavaka"/>
</dbReference>
<feature type="compositionally biased region" description="Acidic residues" evidence="1">
    <location>
        <begin position="462"/>
        <end position="485"/>
    </location>
</feature>